<name>A0A1I3ZFM1_9PROT</name>
<dbReference type="Pfam" id="PF14384">
    <property type="entry name" value="BrnA_antitoxin"/>
    <property type="match status" value="1"/>
</dbReference>
<evidence type="ECO:0000256" key="1">
    <source>
        <dbReference type="SAM" id="MobiDB-lite"/>
    </source>
</evidence>
<proteinExistence type="predicted"/>
<dbReference type="EMBL" id="FOSQ01000002">
    <property type="protein sequence ID" value="SFK42857.1"/>
    <property type="molecule type" value="Genomic_DNA"/>
</dbReference>
<keyword evidence="3" id="KW-1185">Reference proteome</keyword>
<sequence>MKKSGSSRLDERHRESDVRMKLDGSEPLTREAEARLRALAAMPDETIDTSDIPEVLDWSDAVRGGMYRPVKRQITLRLDADLLDFFEAAGKGYQTRINAALREWVGTQRERKAG</sequence>
<organism evidence="2 3">
    <name type="scientific">Falsiroseomonas stagni DSM 19981</name>
    <dbReference type="NCBI Taxonomy" id="1123062"/>
    <lineage>
        <taxon>Bacteria</taxon>
        <taxon>Pseudomonadati</taxon>
        <taxon>Pseudomonadota</taxon>
        <taxon>Alphaproteobacteria</taxon>
        <taxon>Acetobacterales</taxon>
        <taxon>Roseomonadaceae</taxon>
        <taxon>Falsiroseomonas</taxon>
    </lineage>
</organism>
<reference evidence="2 3" key="1">
    <citation type="submission" date="2016-10" db="EMBL/GenBank/DDBJ databases">
        <authorList>
            <person name="de Groot N.N."/>
        </authorList>
    </citation>
    <scope>NUCLEOTIDE SEQUENCE [LARGE SCALE GENOMIC DNA]</scope>
    <source>
        <strain evidence="2 3">DSM 19981</strain>
    </source>
</reference>
<accession>A0A1I3ZFM1</accession>
<dbReference type="STRING" id="1123062.SAMN02745775_102477"/>
<protein>
    <submittedName>
        <fullName evidence="2">Uncharacterized conserved protein, DUF4415 family</fullName>
    </submittedName>
</protein>
<gene>
    <name evidence="2" type="ORF">SAMN02745775_102477</name>
</gene>
<evidence type="ECO:0000313" key="2">
    <source>
        <dbReference type="EMBL" id="SFK42857.1"/>
    </source>
</evidence>
<dbReference type="InterPro" id="IPR025528">
    <property type="entry name" value="BrnA_antitoxin"/>
</dbReference>
<feature type="compositionally biased region" description="Basic and acidic residues" evidence="1">
    <location>
        <begin position="8"/>
        <end position="27"/>
    </location>
</feature>
<dbReference type="AlphaFoldDB" id="A0A1I3ZFM1"/>
<feature type="region of interest" description="Disordered" evidence="1">
    <location>
        <begin position="1"/>
        <end position="27"/>
    </location>
</feature>
<evidence type="ECO:0000313" key="3">
    <source>
        <dbReference type="Proteomes" id="UP000199473"/>
    </source>
</evidence>
<dbReference type="Proteomes" id="UP000199473">
    <property type="component" value="Unassembled WGS sequence"/>
</dbReference>